<evidence type="ECO:0000313" key="2">
    <source>
        <dbReference type="Proteomes" id="UP000177082"/>
    </source>
</evidence>
<proteinExistence type="predicted"/>
<name>A0A1F8BK47_9BACT</name>
<dbReference type="Pfam" id="PF13177">
    <property type="entry name" value="DNA_pol3_delta2"/>
    <property type="match status" value="1"/>
</dbReference>
<dbReference type="STRING" id="1802519.A2961_04285"/>
<reference evidence="1 2" key="1">
    <citation type="journal article" date="2016" name="Nat. Commun.">
        <title>Thousands of microbial genomes shed light on interconnected biogeochemical processes in an aquifer system.</title>
        <authorList>
            <person name="Anantharaman K."/>
            <person name="Brown C.T."/>
            <person name="Hug L.A."/>
            <person name="Sharon I."/>
            <person name="Castelle C.J."/>
            <person name="Probst A.J."/>
            <person name="Thomas B.C."/>
            <person name="Singh A."/>
            <person name="Wilkins M.J."/>
            <person name="Karaoz U."/>
            <person name="Brodie E.L."/>
            <person name="Williams K.H."/>
            <person name="Hubbard S.S."/>
            <person name="Banfield J.F."/>
        </authorList>
    </citation>
    <scope>NUCLEOTIDE SEQUENCE [LARGE SCALE GENOMIC DNA]</scope>
</reference>
<protein>
    <recommendedName>
        <fullName evidence="3">DNA polymerase III subunit delta</fullName>
    </recommendedName>
</protein>
<dbReference type="GO" id="GO:0006261">
    <property type="term" value="P:DNA-templated DNA replication"/>
    <property type="evidence" value="ECO:0007669"/>
    <property type="project" value="TreeGrafter"/>
</dbReference>
<dbReference type="AlphaFoldDB" id="A0A1F8BK47"/>
<dbReference type="EMBL" id="MGHF01000006">
    <property type="protein sequence ID" value="OGM64447.1"/>
    <property type="molecule type" value="Genomic_DNA"/>
</dbReference>
<comment type="caution">
    <text evidence="1">The sequence shown here is derived from an EMBL/GenBank/DDBJ whole genome shotgun (WGS) entry which is preliminary data.</text>
</comment>
<dbReference type="Gene3D" id="3.40.50.300">
    <property type="entry name" value="P-loop containing nucleotide triphosphate hydrolases"/>
    <property type="match status" value="1"/>
</dbReference>
<accession>A0A1F8BK47</accession>
<dbReference type="SUPFAM" id="SSF52540">
    <property type="entry name" value="P-loop containing nucleoside triphosphate hydrolases"/>
    <property type="match status" value="1"/>
</dbReference>
<dbReference type="InterPro" id="IPR050238">
    <property type="entry name" value="DNA_Rep/Repair_Clamp_Loader"/>
</dbReference>
<gene>
    <name evidence="1" type="ORF">A2961_04285</name>
</gene>
<evidence type="ECO:0000313" key="1">
    <source>
        <dbReference type="EMBL" id="OGM64447.1"/>
    </source>
</evidence>
<organism evidence="1 2">
    <name type="scientific">Candidatus Woesebacteria bacterium RIFCSPLOWO2_01_FULL_39_21</name>
    <dbReference type="NCBI Taxonomy" id="1802519"/>
    <lineage>
        <taxon>Bacteria</taxon>
        <taxon>Candidatus Woeseibacteriota</taxon>
    </lineage>
</organism>
<dbReference type="PANTHER" id="PTHR11669">
    <property type="entry name" value="REPLICATION FACTOR C / DNA POLYMERASE III GAMMA-TAU SUBUNIT"/>
    <property type="match status" value="1"/>
</dbReference>
<dbReference type="InterPro" id="IPR027417">
    <property type="entry name" value="P-loop_NTPase"/>
</dbReference>
<dbReference type="Proteomes" id="UP000177082">
    <property type="component" value="Unassembled WGS sequence"/>
</dbReference>
<dbReference type="PANTHER" id="PTHR11669:SF0">
    <property type="entry name" value="PROTEIN STICHEL-LIKE 2"/>
    <property type="match status" value="1"/>
</dbReference>
<evidence type="ECO:0008006" key="3">
    <source>
        <dbReference type="Google" id="ProtNLM"/>
    </source>
</evidence>
<sequence length="200" mass="22662">MHAYLVVSQDSLKSEKFIQELSTPKNAEVIRLTLNKIEDVRNLNNFTKLKSVNPVVFVLESFHLASEEAQNALLKTLEEPQSSLQFIITTESLTNILPTIVSRCLVFNIKNYTLQVTSEYLNVLKTFKEGALSEKFEIATNLKTREEAIKFLGNLCLYLHQELHKNINIIKLLSRSATALSRIKSNANINLQLTNLIANS</sequence>